<reference evidence="2 3" key="1">
    <citation type="submission" date="2024-03" db="EMBL/GenBank/DDBJ databases">
        <authorList>
            <person name="Gkanogiannis A."/>
            <person name="Becerra Lopez-Lavalle L."/>
        </authorList>
    </citation>
    <scope>NUCLEOTIDE SEQUENCE [LARGE SCALE GENOMIC DNA]</scope>
</reference>
<sequence>MEDMGTGQAAKSHNKKQNFGKNSIGMTLNWKISLGVTNLLRKMERDKNNLGDCVTWEQEMGQQFTFTVSSELWWLSTLVTVGEWRLYIKTAIWVPLICSHRRLGSECPVQTGNELCCFVCGSRCLEYTRNKKPFFLLVGFRSLNFNFPFNPKKV</sequence>
<gene>
    <name evidence="2" type="ORF">CITCOLO1_LOCUS12766</name>
</gene>
<name>A0ABP0YM65_9ROSI</name>
<evidence type="ECO:0000313" key="2">
    <source>
        <dbReference type="EMBL" id="CAK9320710.1"/>
    </source>
</evidence>
<dbReference type="Proteomes" id="UP001642487">
    <property type="component" value="Chromosome 4"/>
</dbReference>
<feature type="region of interest" description="Disordered" evidence="1">
    <location>
        <begin position="1"/>
        <end position="20"/>
    </location>
</feature>
<evidence type="ECO:0000313" key="3">
    <source>
        <dbReference type="Proteomes" id="UP001642487"/>
    </source>
</evidence>
<keyword evidence="3" id="KW-1185">Reference proteome</keyword>
<dbReference type="EMBL" id="OZ021738">
    <property type="protein sequence ID" value="CAK9320710.1"/>
    <property type="molecule type" value="Genomic_DNA"/>
</dbReference>
<proteinExistence type="predicted"/>
<accession>A0ABP0YM65</accession>
<protein>
    <submittedName>
        <fullName evidence="2">Uncharacterized protein</fullName>
    </submittedName>
</protein>
<organism evidence="2 3">
    <name type="scientific">Citrullus colocynthis</name>
    <name type="common">colocynth</name>
    <dbReference type="NCBI Taxonomy" id="252529"/>
    <lineage>
        <taxon>Eukaryota</taxon>
        <taxon>Viridiplantae</taxon>
        <taxon>Streptophyta</taxon>
        <taxon>Embryophyta</taxon>
        <taxon>Tracheophyta</taxon>
        <taxon>Spermatophyta</taxon>
        <taxon>Magnoliopsida</taxon>
        <taxon>eudicotyledons</taxon>
        <taxon>Gunneridae</taxon>
        <taxon>Pentapetalae</taxon>
        <taxon>rosids</taxon>
        <taxon>fabids</taxon>
        <taxon>Cucurbitales</taxon>
        <taxon>Cucurbitaceae</taxon>
        <taxon>Benincaseae</taxon>
        <taxon>Citrullus</taxon>
    </lineage>
</organism>
<evidence type="ECO:0000256" key="1">
    <source>
        <dbReference type="SAM" id="MobiDB-lite"/>
    </source>
</evidence>